<proteinExistence type="predicted"/>
<comment type="caution">
    <text evidence="2">The sequence shown here is derived from an EMBL/GenBank/DDBJ whole genome shotgun (WGS) entry which is preliminary data.</text>
</comment>
<dbReference type="GO" id="GO:0016747">
    <property type="term" value="F:acyltransferase activity, transferring groups other than amino-acyl groups"/>
    <property type="evidence" value="ECO:0007669"/>
    <property type="project" value="InterPro"/>
</dbReference>
<dbReference type="Proteomes" id="UP000297872">
    <property type="component" value="Unassembled WGS sequence"/>
</dbReference>
<keyword evidence="3" id="KW-1185">Reference proteome</keyword>
<dbReference type="RefSeq" id="WP_134844049.1">
    <property type="nucleotide sequence ID" value="NZ_SGVY01000038.1"/>
</dbReference>
<dbReference type="PANTHER" id="PTHR43415:SF3">
    <property type="entry name" value="GNAT-FAMILY ACETYLTRANSFERASE"/>
    <property type="match status" value="1"/>
</dbReference>
<accession>A0A4Y8VE74</accession>
<dbReference type="OrthoDB" id="893030at2"/>
<dbReference type="EMBL" id="SGVY01000038">
    <property type="protein sequence ID" value="TFH77633.1"/>
    <property type="molecule type" value="Genomic_DNA"/>
</dbReference>
<name>A0A4Y8VE74_9BACT</name>
<feature type="domain" description="N-acetyltransferase" evidence="1">
    <location>
        <begin position="9"/>
        <end position="172"/>
    </location>
</feature>
<dbReference type="PANTHER" id="PTHR43415">
    <property type="entry name" value="SPERMIDINE N(1)-ACETYLTRANSFERASE"/>
    <property type="match status" value="1"/>
</dbReference>
<keyword evidence="2" id="KW-0808">Transferase</keyword>
<dbReference type="AlphaFoldDB" id="A0A4Y8VE74"/>
<dbReference type="GeneID" id="302996059"/>
<dbReference type="InterPro" id="IPR000182">
    <property type="entry name" value="GNAT_dom"/>
</dbReference>
<dbReference type="SUPFAM" id="SSF55729">
    <property type="entry name" value="Acyl-CoA N-acyltransferases (Nat)"/>
    <property type="match status" value="1"/>
</dbReference>
<evidence type="ECO:0000313" key="2">
    <source>
        <dbReference type="EMBL" id="TFH77633.1"/>
    </source>
</evidence>
<reference evidence="2 3" key="1">
    <citation type="submission" date="2019-02" db="EMBL/GenBank/DDBJ databases">
        <title>Draft Genome Sequence of the Prevotella sp. BCRC 81118, Isolated from Human Feces.</title>
        <authorList>
            <person name="Huang C.-H."/>
        </authorList>
    </citation>
    <scope>NUCLEOTIDE SEQUENCE [LARGE SCALE GENOMIC DNA]</scope>
    <source>
        <strain evidence="2 3">BCRC 81118</strain>
    </source>
</reference>
<evidence type="ECO:0000259" key="1">
    <source>
        <dbReference type="PROSITE" id="PS51186"/>
    </source>
</evidence>
<gene>
    <name evidence="2" type="ORF">EXN75_12305</name>
</gene>
<dbReference type="Pfam" id="PF13302">
    <property type="entry name" value="Acetyltransf_3"/>
    <property type="match status" value="1"/>
</dbReference>
<dbReference type="CDD" id="cd04301">
    <property type="entry name" value="NAT_SF"/>
    <property type="match status" value="1"/>
</dbReference>
<dbReference type="PROSITE" id="PS51186">
    <property type="entry name" value="GNAT"/>
    <property type="match status" value="1"/>
</dbReference>
<sequence>MENSKNPQIKLRAMEPEDLEFMYGVENDDRLWNVGVTNVPYSRSMLLDYITSTTGDIFADKQVRLMIDNEVGETIGMVDLMDFSPIHRRAELGLVIRKEYRGRGYASAVLDKIADYGRKVIHLHQIYAIVPEHNEKCIKVLELSDFQKTTRLNAWLFDGKKYSDAIFFQKFL</sequence>
<evidence type="ECO:0000313" key="3">
    <source>
        <dbReference type="Proteomes" id="UP000297872"/>
    </source>
</evidence>
<dbReference type="Gene3D" id="3.40.630.30">
    <property type="match status" value="1"/>
</dbReference>
<dbReference type="InterPro" id="IPR016181">
    <property type="entry name" value="Acyl_CoA_acyltransferase"/>
</dbReference>
<protein>
    <submittedName>
        <fullName evidence="2">N-acetyltransferase</fullName>
    </submittedName>
</protein>
<organism evidence="2 3">
    <name type="scientific">Segatella hominis</name>
    <dbReference type="NCBI Taxonomy" id="2518605"/>
    <lineage>
        <taxon>Bacteria</taxon>
        <taxon>Pseudomonadati</taxon>
        <taxon>Bacteroidota</taxon>
        <taxon>Bacteroidia</taxon>
        <taxon>Bacteroidales</taxon>
        <taxon>Prevotellaceae</taxon>
        <taxon>Segatella</taxon>
    </lineage>
</organism>